<gene>
    <name evidence="2" type="ORF">SAMN05421799_108132</name>
</gene>
<evidence type="ECO:0000313" key="2">
    <source>
        <dbReference type="EMBL" id="SIS97763.1"/>
    </source>
</evidence>
<evidence type="ECO:0000313" key="3">
    <source>
        <dbReference type="Proteomes" id="UP000186156"/>
    </source>
</evidence>
<dbReference type="EMBL" id="FTOO01000008">
    <property type="protein sequence ID" value="SIS97763.1"/>
    <property type="molecule type" value="Genomic_DNA"/>
</dbReference>
<dbReference type="Proteomes" id="UP000186156">
    <property type="component" value="Unassembled WGS sequence"/>
</dbReference>
<proteinExistence type="predicted"/>
<dbReference type="AlphaFoldDB" id="A0A1N7NH69"/>
<organism evidence="2 3">
    <name type="scientific">Alicyclobacillus vulcanalis</name>
    <dbReference type="NCBI Taxonomy" id="252246"/>
    <lineage>
        <taxon>Bacteria</taxon>
        <taxon>Bacillati</taxon>
        <taxon>Bacillota</taxon>
        <taxon>Bacilli</taxon>
        <taxon>Bacillales</taxon>
        <taxon>Alicyclobacillaceae</taxon>
        <taxon>Alicyclobacillus</taxon>
    </lineage>
</organism>
<evidence type="ECO:0008006" key="4">
    <source>
        <dbReference type="Google" id="ProtNLM"/>
    </source>
</evidence>
<protein>
    <recommendedName>
        <fullName evidence="4">Thioredoxin domain-containing protein</fullName>
    </recommendedName>
</protein>
<accession>A0A1N7NH69</accession>
<dbReference type="STRING" id="252246.SAMN05421799_108132"/>
<keyword evidence="3" id="KW-1185">Reference proteome</keyword>
<keyword evidence="1" id="KW-0732">Signal</keyword>
<feature type="chain" id="PRO_5039531970" description="Thioredoxin domain-containing protein" evidence="1">
    <location>
        <begin position="20"/>
        <end position="211"/>
    </location>
</feature>
<feature type="signal peptide" evidence="1">
    <location>
        <begin position="1"/>
        <end position="19"/>
    </location>
</feature>
<dbReference type="PROSITE" id="PS51257">
    <property type="entry name" value="PROKAR_LIPOPROTEIN"/>
    <property type="match status" value="1"/>
</dbReference>
<dbReference type="RefSeq" id="WP_076347799.1">
    <property type="nucleotide sequence ID" value="NZ_FTOO01000008.1"/>
</dbReference>
<dbReference type="OrthoDB" id="2374721at2"/>
<dbReference type="Gene3D" id="3.40.30.10">
    <property type="entry name" value="Glutaredoxin"/>
    <property type="match status" value="1"/>
</dbReference>
<reference evidence="3" key="1">
    <citation type="submission" date="2017-01" db="EMBL/GenBank/DDBJ databases">
        <authorList>
            <person name="Varghese N."/>
            <person name="Submissions S."/>
        </authorList>
    </citation>
    <scope>NUCLEOTIDE SEQUENCE [LARGE SCALE GENOMIC DNA]</scope>
    <source>
        <strain evidence="3">DSM 16176</strain>
    </source>
</reference>
<name>A0A1N7NH69_9BACL</name>
<dbReference type="SUPFAM" id="SSF52833">
    <property type="entry name" value="Thioredoxin-like"/>
    <property type="match status" value="1"/>
</dbReference>
<dbReference type="InterPro" id="IPR036249">
    <property type="entry name" value="Thioredoxin-like_sf"/>
</dbReference>
<sequence>MRRSWSVLMAVCMSWLAVGCGTPANSLSQATAASGRHAPHPLVFQNLTGAMNEGQDPRWDPKAAPTGVYDDVTVVTASGRQEVLSVRDAPLLFAAYWCPHCQRTLQLLTSIESRLKQKPILVNVGYPPGTTLQTAARIAREESQVLHLAPFQEVFILNPDAGDRYAPLGYPTLAFYRAGRDWTLYGEHRASIWEKALSESTSKAYNGSEES</sequence>
<evidence type="ECO:0000256" key="1">
    <source>
        <dbReference type="SAM" id="SignalP"/>
    </source>
</evidence>